<dbReference type="PANTHER" id="PTHR46491">
    <property type="entry name" value="CDGSH IRON SULFUR DOMAIN PROTEIN HOMOLOG"/>
    <property type="match status" value="1"/>
</dbReference>
<keyword evidence="1" id="KW-0001">2Fe-2S</keyword>
<evidence type="ECO:0000313" key="8">
    <source>
        <dbReference type="RefSeq" id="XP_020641245.2"/>
    </source>
</evidence>
<feature type="domain" description="Iron-binding zinc finger CDGSH type" evidence="6">
    <location>
        <begin position="66"/>
        <end position="103"/>
    </location>
</feature>
<evidence type="ECO:0000256" key="3">
    <source>
        <dbReference type="ARBA" id="ARBA00023004"/>
    </source>
</evidence>
<dbReference type="RefSeq" id="XP_020641245.2">
    <property type="nucleotide sequence ID" value="XM_020785586.2"/>
</dbReference>
<reference evidence="8" key="1">
    <citation type="submission" date="2025-08" db="UniProtKB">
        <authorList>
            <consortium name="RefSeq"/>
        </authorList>
    </citation>
    <scope>IDENTIFICATION</scope>
</reference>
<dbReference type="InParanoid" id="A0A6J0T2S2"/>
<dbReference type="Gene3D" id="3.40.5.90">
    <property type="entry name" value="CDGSH iron-sulfur domain, mitoNEET-type"/>
    <property type="match status" value="2"/>
</dbReference>
<dbReference type="InterPro" id="IPR042216">
    <property type="entry name" value="MitoNEET_CISD"/>
</dbReference>
<dbReference type="GO" id="GO:0051537">
    <property type="term" value="F:2 iron, 2 sulfur cluster binding"/>
    <property type="evidence" value="ECO:0007669"/>
    <property type="project" value="UniProtKB-KW"/>
</dbReference>
<dbReference type="AlphaFoldDB" id="A0A6J0T2S2"/>
<feature type="domain" description="Iron-binding zinc finger CDGSH type" evidence="6">
    <location>
        <begin position="104"/>
        <end position="141"/>
    </location>
</feature>
<dbReference type="KEGG" id="pvt:110074880"/>
<dbReference type="PANTHER" id="PTHR46491:SF3">
    <property type="entry name" value="CDGSH IRON-SULFUR DOMAIN-CONTAINING PROTEIN 3, MITOCHONDRIAL"/>
    <property type="match status" value="1"/>
</dbReference>
<protein>
    <submittedName>
        <fullName evidence="8">CDGSH iron-sulfur domain-containing protein 3, mitochondrial</fullName>
    </submittedName>
</protein>
<dbReference type="Pfam" id="PF09360">
    <property type="entry name" value="zf-CDGSH"/>
    <property type="match status" value="1"/>
</dbReference>
<accession>A0A6J0T2S2</accession>
<sequence length="151" mass="16660">MREADAKVTPREGAEPCRDLQTMFGLQRTAALGSSVRGSLGRIVFSQIRTCSAVSPSSTQPVIAAKHPFQVELQPGKRYAWCVCGHSQKQPFCDGSHKKSAPEISPLRFKPEEAKEAWLCGCKCTKNPPYCDGTHMEDFVQKADLHSKPKL</sequence>
<comment type="cofactor">
    <cofactor evidence="5">
        <name>[2Fe-2S] cluster</name>
        <dbReference type="ChEBI" id="CHEBI:190135"/>
    </cofactor>
</comment>
<evidence type="ECO:0000313" key="7">
    <source>
        <dbReference type="Proteomes" id="UP001652642"/>
    </source>
</evidence>
<evidence type="ECO:0000256" key="1">
    <source>
        <dbReference type="ARBA" id="ARBA00022714"/>
    </source>
</evidence>
<evidence type="ECO:0000256" key="4">
    <source>
        <dbReference type="ARBA" id="ARBA00023014"/>
    </source>
</evidence>
<dbReference type="InterPro" id="IPR018967">
    <property type="entry name" value="FeS-contain_CDGSH-typ"/>
</dbReference>
<keyword evidence="4" id="KW-0411">Iron-sulfur</keyword>
<evidence type="ECO:0000256" key="2">
    <source>
        <dbReference type="ARBA" id="ARBA00022723"/>
    </source>
</evidence>
<dbReference type="OrthoDB" id="15717at2759"/>
<dbReference type="GO" id="GO:0005739">
    <property type="term" value="C:mitochondrion"/>
    <property type="evidence" value="ECO:0007669"/>
    <property type="project" value="TreeGrafter"/>
</dbReference>
<dbReference type="SMART" id="SM00704">
    <property type="entry name" value="ZnF_CDGSH"/>
    <property type="match status" value="2"/>
</dbReference>
<gene>
    <name evidence="8" type="primary">CISD3</name>
</gene>
<name>A0A6J0T2S2_9SAUR</name>
<dbReference type="GO" id="GO:0046872">
    <property type="term" value="F:metal ion binding"/>
    <property type="evidence" value="ECO:0007669"/>
    <property type="project" value="UniProtKB-KW"/>
</dbReference>
<keyword evidence="3" id="KW-0408">Iron</keyword>
<dbReference type="CTD" id="284106"/>
<proteinExistence type="predicted"/>
<keyword evidence="7" id="KW-1185">Reference proteome</keyword>
<dbReference type="Proteomes" id="UP001652642">
    <property type="component" value="Chromosome 6"/>
</dbReference>
<evidence type="ECO:0000259" key="6">
    <source>
        <dbReference type="SMART" id="SM00704"/>
    </source>
</evidence>
<organism evidence="7 8">
    <name type="scientific">Pogona vitticeps</name>
    <name type="common">central bearded dragon</name>
    <dbReference type="NCBI Taxonomy" id="103695"/>
    <lineage>
        <taxon>Eukaryota</taxon>
        <taxon>Metazoa</taxon>
        <taxon>Chordata</taxon>
        <taxon>Craniata</taxon>
        <taxon>Vertebrata</taxon>
        <taxon>Euteleostomi</taxon>
        <taxon>Lepidosauria</taxon>
        <taxon>Squamata</taxon>
        <taxon>Bifurcata</taxon>
        <taxon>Unidentata</taxon>
        <taxon>Episquamata</taxon>
        <taxon>Toxicofera</taxon>
        <taxon>Iguania</taxon>
        <taxon>Acrodonta</taxon>
        <taxon>Agamidae</taxon>
        <taxon>Amphibolurinae</taxon>
        <taxon>Pogona</taxon>
    </lineage>
</organism>
<keyword evidence="2" id="KW-0479">Metal-binding</keyword>
<dbReference type="GeneID" id="110074880"/>
<evidence type="ECO:0000256" key="5">
    <source>
        <dbReference type="ARBA" id="ARBA00034078"/>
    </source>
</evidence>
<dbReference type="InterPro" id="IPR052950">
    <property type="entry name" value="CISD"/>
</dbReference>